<evidence type="ECO:0000256" key="1">
    <source>
        <dbReference type="ARBA" id="ARBA00022741"/>
    </source>
</evidence>
<feature type="compositionally biased region" description="Low complexity" evidence="4">
    <location>
        <begin position="78"/>
        <end position="95"/>
    </location>
</feature>
<dbReference type="InterPro" id="IPR008271">
    <property type="entry name" value="Ser/Thr_kinase_AS"/>
</dbReference>
<dbReference type="PROSITE" id="PS00107">
    <property type="entry name" value="PROTEIN_KINASE_ATP"/>
    <property type="match status" value="1"/>
</dbReference>
<dbReference type="PANTHER" id="PTHR44329">
    <property type="entry name" value="SERINE/THREONINE-PROTEIN KINASE TNNI3K-RELATED"/>
    <property type="match status" value="1"/>
</dbReference>
<dbReference type="GO" id="GO:0004674">
    <property type="term" value="F:protein serine/threonine kinase activity"/>
    <property type="evidence" value="ECO:0007669"/>
    <property type="project" value="TreeGrafter"/>
</dbReference>
<feature type="compositionally biased region" description="Pro residues" evidence="4">
    <location>
        <begin position="96"/>
        <end position="109"/>
    </location>
</feature>
<comment type="caution">
    <text evidence="7">The sequence shown here is derived from an EMBL/GenBank/DDBJ whole genome shotgun (WGS) entry which is preliminary data.</text>
</comment>
<feature type="region of interest" description="Disordered" evidence="4">
    <location>
        <begin position="37"/>
        <end position="160"/>
    </location>
</feature>
<feature type="binding site" evidence="3">
    <location>
        <position position="287"/>
    </location>
    <ligand>
        <name>ATP</name>
        <dbReference type="ChEBI" id="CHEBI:30616"/>
    </ligand>
</feature>
<dbReference type="GO" id="GO:0005524">
    <property type="term" value="F:ATP binding"/>
    <property type="evidence" value="ECO:0007669"/>
    <property type="project" value="UniProtKB-UniRule"/>
</dbReference>
<evidence type="ECO:0000313" key="7">
    <source>
        <dbReference type="EMBL" id="ETO69068.1"/>
    </source>
</evidence>
<sequence>MVYSSQRKRYGGTWWCCIAILCLPFTVVIAQTGSGSASIAIDPTDLPSTTTPEPLTLTPQPLTPETPTPQPLTPEPSTPETTSPATTSPATSSPTPTSPTPTSPTPTSPTPTTNTPTITPSPPAATTRTPGNNSTSAPDPATSSSTSSSGSDANNTSKSSSSLGLAEIIGIAVGCVVLMVLLIVFFIVQRRRHKNQSSEVDDIFELPIVSKNAQLLDPDDMENRDTSRSTGGSMPERSQYRVTLSEDPVILASRISTDGIELGAIIGRGAFGEVCRGRYRGQDVAIKALVQERRKDMEYIEAFLSEVKLMATMEHPNIVLFIGVAWESLSDLCCVIEFLPGGDLRTLLKEYHASGMPQGMDASKLQIAYGVAHALTYLHSLEPVVLHRDLKSRNILLTESLTAKITDFGASRIRSDATMTSNVGSSLWMAPEVMMGERYDEKADIFSLGVVISELDTQELPYSHAKEGNSRTGHPLSDTAVLQMVSMGKLRVHLSPAMHPEMVQFVHRCVSLDPHERPAAAEVLYYFQVMTRNRQY</sequence>
<protein>
    <submittedName>
        <fullName evidence="7">TKL protein kinase</fullName>
    </submittedName>
</protein>
<dbReference type="CDD" id="cd13999">
    <property type="entry name" value="STKc_MAP3K-like"/>
    <property type="match status" value="1"/>
</dbReference>
<dbReference type="PANTHER" id="PTHR44329:SF214">
    <property type="entry name" value="PROTEIN KINASE DOMAIN-CONTAINING PROTEIN"/>
    <property type="match status" value="1"/>
</dbReference>
<dbReference type="PROSITE" id="PS00108">
    <property type="entry name" value="PROTEIN_KINASE_ST"/>
    <property type="match status" value="1"/>
</dbReference>
<evidence type="ECO:0000256" key="5">
    <source>
        <dbReference type="SAM" id="Phobius"/>
    </source>
</evidence>
<dbReference type="InterPro" id="IPR011009">
    <property type="entry name" value="Kinase-like_dom_sf"/>
</dbReference>
<dbReference type="EMBL" id="ANJA01002588">
    <property type="protein sequence ID" value="ETO69068.1"/>
    <property type="molecule type" value="Genomic_DNA"/>
</dbReference>
<keyword evidence="7" id="KW-0808">Transferase</keyword>
<organism evidence="7 8">
    <name type="scientific">Phytophthora nicotianae P1976</name>
    <dbReference type="NCBI Taxonomy" id="1317066"/>
    <lineage>
        <taxon>Eukaryota</taxon>
        <taxon>Sar</taxon>
        <taxon>Stramenopiles</taxon>
        <taxon>Oomycota</taxon>
        <taxon>Peronosporomycetes</taxon>
        <taxon>Peronosporales</taxon>
        <taxon>Peronosporaceae</taxon>
        <taxon>Phytophthora</taxon>
    </lineage>
</organism>
<dbReference type="Gene3D" id="1.10.510.10">
    <property type="entry name" value="Transferase(Phosphotransferase) domain 1"/>
    <property type="match status" value="1"/>
</dbReference>
<feature type="transmembrane region" description="Helical" evidence="5">
    <location>
        <begin position="12"/>
        <end position="30"/>
    </location>
</feature>
<evidence type="ECO:0000256" key="2">
    <source>
        <dbReference type="ARBA" id="ARBA00022840"/>
    </source>
</evidence>
<keyword evidence="7" id="KW-0418">Kinase</keyword>
<reference evidence="7 8" key="1">
    <citation type="submission" date="2013-11" db="EMBL/GenBank/DDBJ databases">
        <title>The Genome Sequence of Phytophthora parasitica P1976.</title>
        <authorList>
            <consortium name="The Broad Institute Genomics Platform"/>
            <person name="Russ C."/>
            <person name="Tyler B."/>
            <person name="Panabieres F."/>
            <person name="Shan W."/>
            <person name="Tripathy S."/>
            <person name="Grunwald N."/>
            <person name="Machado M."/>
            <person name="Johnson C.S."/>
            <person name="Walker B."/>
            <person name="Young S."/>
            <person name="Zeng Q."/>
            <person name="Gargeya S."/>
            <person name="Fitzgerald M."/>
            <person name="Haas B."/>
            <person name="Abouelleil A."/>
            <person name="Allen A.W."/>
            <person name="Alvarado L."/>
            <person name="Arachchi H.M."/>
            <person name="Berlin A.M."/>
            <person name="Chapman S.B."/>
            <person name="Gainer-Dewar J."/>
            <person name="Goldberg J."/>
            <person name="Griggs A."/>
            <person name="Gujja S."/>
            <person name="Hansen M."/>
            <person name="Howarth C."/>
            <person name="Imamovic A."/>
            <person name="Ireland A."/>
            <person name="Larimer J."/>
            <person name="McCowan C."/>
            <person name="Murphy C."/>
            <person name="Pearson M."/>
            <person name="Poon T.W."/>
            <person name="Priest M."/>
            <person name="Roberts A."/>
            <person name="Saif S."/>
            <person name="Shea T."/>
            <person name="Sisk P."/>
            <person name="Sykes S."/>
            <person name="Wortman J."/>
            <person name="Nusbaum C."/>
            <person name="Birren B."/>
        </authorList>
    </citation>
    <scope>NUCLEOTIDE SEQUENCE [LARGE SCALE GENOMIC DNA]</scope>
    <source>
        <strain evidence="7 8">P1976</strain>
    </source>
</reference>
<dbReference type="OrthoDB" id="10261027at2759"/>
<dbReference type="AlphaFoldDB" id="A0A080ZR07"/>
<keyword evidence="2 3" id="KW-0067">ATP-binding</keyword>
<keyword evidence="5" id="KW-0472">Membrane</keyword>
<proteinExistence type="predicted"/>
<feature type="compositionally biased region" description="Low complexity" evidence="4">
    <location>
        <begin position="110"/>
        <end position="160"/>
    </location>
</feature>
<evidence type="ECO:0000256" key="4">
    <source>
        <dbReference type="SAM" id="MobiDB-lite"/>
    </source>
</evidence>
<feature type="compositionally biased region" description="Low complexity" evidence="4">
    <location>
        <begin position="43"/>
        <end position="60"/>
    </location>
</feature>
<keyword evidence="1 3" id="KW-0547">Nucleotide-binding</keyword>
<feature type="domain" description="Protein kinase" evidence="6">
    <location>
        <begin position="260"/>
        <end position="530"/>
    </location>
</feature>
<dbReference type="InterPro" id="IPR017441">
    <property type="entry name" value="Protein_kinase_ATP_BS"/>
</dbReference>
<dbReference type="PRINTS" id="PR01217">
    <property type="entry name" value="PRICHEXTENSN"/>
</dbReference>
<feature type="transmembrane region" description="Helical" evidence="5">
    <location>
        <begin position="168"/>
        <end position="188"/>
    </location>
</feature>
<dbReference type="SMART" id="SM00220">
    <property type="entry name" value="S_TKc"/>
    <property type="match status" value="1"/>
</dbReference>
<keyword evidence="5" id="KW-1133">Transmembrane helix</keyword>
<feature type="region of interest" description="Disordered" evidence="4">
    <location>
        <begin position="215"/>
        <end position="238"/>
    </location>
</feature>
<dbReference type="CDD" id="cd12087">
    <property type="entry name" value="TM_EGFR-like"/>
    <property type="match status" value="1"/>
</dbReference>
<name>A0A080ZR07_PHYNI</name>
<dbReference type="Pfam" id="PF00069">
    <property type="entry name" value="Pkinase"/>
    <property type="match status" value="1"/>
</dbReference>
<dbReference type="Proteomes" id="UP000028582">
    <property type="component" value="Unassembled WGS sequence"/>
</dbReference>
<gene>
    <name evidence="7" type="ORF">F444_14261</name>
</gene>
<keyword evidence="5" id="KW-0812">Transmembrane</keyword>
<dbReference type="InterPro" id="IPR000719">
    <property type="entry name" value="Prot_kinase_dom"/>
</dbReference>
<evidence type="ECO:0000259" key="6">
    <source>
        <dbReference type="PROSITE" id="PS50011"/>
    </source>
</evidence>
<evidence type="ECO:0000313" key="8">
    <source>
        <dbReference type="Proteomes" id="UP000028582"/>
    </source>
</evidence>
<dbReference type="Gene3D" id="3.30.200.20">
    <property type="entry name" value="Phosphorylase Kinase, domain 1"/>
    <property type="match status" value="1"/>
</dbReference>
<dbReference type="SUPFAM" id="SSF56112">
    <property type="entry name" value="Protein kinase-like (PK-like)"/>
    <property type="match status" value="1"/>
</dbReference>
<dbReference type="PROSITE" id="PS50011">
    <property type="entry name" value="PROTEIN_KINASE_DOM"/>
    <property type="match status" value="1"/>
</dbReference>
<feature type="compositionally biased region" description="Pro residues" evidence="4">
    <location>
        <begin position="61"/>
        <end position="77"/>
    </location>
</feature>
<accession>A0A080ZR07</accession>
<evidence type="ECO:0000256" key="3">
    <source>
        <dbReference type="PROSITE-ProRule" id="PRU10141"/>
    </source>
</evidence>
<dbReference type="InterPro" id="IPR051681">
    <property type="entry name" value="Ser/Thr_Kinases-Pseudokinases"/>
</dbReference>